<dbReference type="PANTHER" id="PTHR46731">
    <property type="entry name" value="F-BOX ONLY PROTEIN 15"/>
    <property type="match status" value="1"/>
</dbReference>
<reference evidence="1" key="1">
    <citation type="submission" date="2020-12" db="EMBL/GenBank/DDBJ databases">
        <authorList>
            <consortium name="Molecular Ecology Group"/>
        </authorList>
    </citation>
    <scope>NUCLEOTIDE SEQUENCE</scope>
    <source>
        <strain evidence="1">TBG_1078</strain>
    </source>
</reference>
<evidence type="ECO:0000313" key="2">
    <source>
        <dbReference type="Proteomes" id="UP000645828"/>
    </source>
</evidence>
<gene>
    <name evidence="1" type="ORF">NYPRO_LOCUS24637</name>
</gene>
<keyword evidence="2" id="KW-1185">Reference proteome</keyword>
<comment type="caution">
    <text evidence="1">The sequence shown here is derived from an EMBL/GenBank/DDBJ whole genome shotgun (WGS) entry which is preliminary data.</text>
</comment>
<dbReference type="PANTHER" id="PTHR46731:SF1">
    <property type="entry name" value="F-BOX ONLY PROTEIN 15"/>
    <property type="match status" value="1"/>
</dbReference>
<dbReference type="EMBL" id="CAJHUB010000775">
    <property type="protein sequence ID" value="CAD7691843.1"/>
    <property type="molecule type" value="Genomic_DNA"/>
</dbReference>
<organism evidence="1 2">
    <name type="scientific">Nyctereutes procyonoides</name>
    <name type="common">Raccoon dog</name>
    <name type="synonym">Canis procyonoides</name>
    <dbReference type="NCBI Taxonomy" id="34880"/>
    <lineage>
        <taxon>Eukaryota</taxon>
        <taxon>Metazoa</taxon>
        <taxon>Chordata</taxon>
        <taxon>Craniata</taxon>
        <taxon>Vertebrata</taxon>
        <taxon>Euteleostomi</taxon>
        <taxon>Mammalia</taxon>
        <taxon>Eutheria</taxon>
        <taxon>Laurasiatheria</taxon>
        <taxon>Carnivora</taxon>
        <taxon>Caniformia</taxon>
        <taxon>Canidae</taxon>
        <taxon>Nyctereutes</taxon>
    </lineage>
</organism>
<protein>
    <submittedName>
        <fullName evidence="1">(raccoon dog) hypothetical protein</fullName>
    </submittedName>
</protein>
<evidence type="ECO:0000313" key="1">
    <source>
        <dbReference type="EMBL" id="CAD7691843.1"/>
    </source>
</evidence>
<accession>A0A811ZTA3</accession>
<proteinExistence type="predicted"/>
<dbReference type="Proteomes" id="UP000645828">
    <property type="component" value="Unassembled WGS sequence"/>
</dbReference>
<dbReference type="AlphaFoldDB" id="A0A811ZTA3"/>
<name>A0A811ZTA3_NYCPR</name>
<sequence>MPSEILLKIFSFFGCCDPAMYWMSGKTTVSVNLLLVKGKETGYWKKEYIMTQRTSAKAVLAQVLKPVNPYLGLPFRLGNYIERKNIAKEYIMEHIDLSINDLSVMIMWYGKHWPQLAMLSILDFINLTESTMIGWDRLIQIFCLYPEVTFIMANLHFHHLVEKSTLGSATSIDWMAAKNNTEHLPFIGRDNLPWRTDFLGMHEISGPSNGPNFLGQTYYVGYVDTEGKMHMMCALKRQNASSSAGSFN</sequence>
<dbReference type="GO" id="GO:0019005">
    <property type="term" value="C:SCF ubiquitin ligase complex"/>
    <property type="evidence" value="ECO:0007669"/>
    <property type="project" value="TreeGrafter"/>
</dbReference>